<dbReference type="InterPro" id="IPR052622">
    <property type="entry name" value="Glycosyltransferase_G1"/>
</dbReference>
<dbReference type="Proteomes" id="UP000034166">
    <property type="component" value="Unassembled WGS sequence"/>
</dbReference>
<accession>A0A0M2T039</accession>
<dbReference type="PANTHER" id="PTHR46660:SF2">
    <property type="entry name" value="GLYCOSYLTRANSFERASE 1 DOMAIN-CONTAINING PROTEIN 1"/>
    <property type="match status" value="1"/>
</dbReference>
<dbReference type="Pfam" id="PF00534">
    <property type="entry name" value="Glycos_transf_1"/>
    <property type="match status" value="1"/>
</dbReference>
<dbReference type="PATRIC" id="fig|1408103.3.peg.1885"/>
<dbReference type="RefSeq" id="WP_046523289.1">
    <property type="nucleotide sequence ID" value="NZ_LAYY01000007.1"/>
</dbReference>
<name>A0A0M2T039_9BACI</name>
<dbReference type="SUPFAM" id="SSF53756">
    <property type="entry name" value="UDP-Glycosyltransferase/glycogen phosphorylase"/>
    <property type="match status" value="1"/>
</dbReference>
<keyword evidence="3" id="KW-1185">Reference proteome</keyword>
<dbReference type="OrthoDB" id="9772485at2"/>
<dbReference type="GO" id="GO:0016757">
    <property type="term" value="F:glycosyltransferase activity"/>
    <property type="evidence" value="ECO:0007669"/>
    <property type="project" value="InterPro"/>
</dbReference>
<gene>
    <name evidence="2" type="ORF">WQ57_08370</name>
</gene>
<sequence length="331" mass="37394">MKVVLATPNFHQQRGNTVTVQRIAEKLKHHGVETEIVSITENRKYMSFPQADLVHGFHAYLFYKFKERLHIKIDSYIITITGTDLNHDLFHPGRREDVIASVRDAKAVHVFSEKAKHLLLAEIPDIASKVFVIQQGITEFGESHQAKSKEDGIVQFFFPAGIRKVKNIPFAINALKQLHNEFPFIRLLLAGPIIEPEEGEMVKELIAENSSWAEYIGQVPHSKMGPLYKKADVVLNTSHSEGQSTAIIEAMASGVPVLVSGNDGNLSLVTHDETGYVYREETDFLHLARRLITEEKTRSRLGNRAREHISTNHGKRDEAEALISLYRMALK</sequence>
<dbReference type="CDD" id="cd03801">
    <property type="entry name" value="GT4_PimA-like"/>
    <property type="match status" value="1"/>
</dbReference>
<comment type="caution">
    <text evidence="2">The sequence shown here is derived from an EMBL/GenBank/DDBJ whole genome shotgun (WGS) entry which is preliminary data.</text>
</comment>
<dbReference type="Gene3D" id="3.40.50.2000">
    <property type="entry name" value="Glycogen Phosphorylase B"/>
    <property type="match status" value="2"/>
</dbReference>
<feature type="domain" description="Glycosyl transferase family 1" evidence="1">
    <location>
        <begin position="144"/>
        <end position="307"/>
    </location>
</feature>
<proteinExistence type="predicted"/>
<reference evidence="2 3" key="1">
    <citation type="submission" date="2015-04" db="EMBL/GenBank/DDBJ databases">
        <title>Taxonomic description and genome sequence of Bacillus campisalis sp. nov., a novel member of the genus Bacillus isolated from solar saltern.</title>
        <authorList>
            <person name="Mathan Kumar R."/>
            <person name="Kaur G."/>
            <person name="Kumar A."/>
            <person name="Singh N.K."/>
            <person name="Kaur N."/>
            <person name="Kumar N."/>
            <person name="Mayilraj S."/>
        </authorList>
    </citation>
    <scope>NUCLEOTIDE SEQUENCE [LARGE SCALE GENOMIC DNA]</scope>
    <source>
        <strain evidence="2 3">SA2-6</strain>
    </source>
</reference>
<dbReference type="PANTHER" id="PTHR46660">
    <property type="match status" value="1"/>
</dbReference>
<dbReference type="AlphaFoldDB" id="A0A0M2T039"/>
<evidence type="ECO:0000259" key="1">
    <source>
        <dbReference type="Pfam" id="PF00534"/>
    </source>
</evidence>
<evidence type="ECO:0000313" key="2">
    <source>
        <dbReference type="EMBL" id="KKK38597.1"/>
    </source>
</evidence>
<keyword evidence="2" id="KW-0808">Transferase</keyword>
<organism evidence="2 3">
    <name type="scientific">Mesobacillus campisalis</name>
    <dbReference type="NCBI Taxonomy" id="1408103"/>
    <lineage>
        <taxon>Bacteria</taxon>
        <taxon>Bacillati</taxon>
        <taxon>Bacillota</taxon>
        <taxon>Bacilli</taxon>
        <taxon>Bacillales</taxon>
        <taxon>Bacillaceae</taxon>
        <taxon>Mesobacillus</taxon>
    </lineage>
</organism>
<evidence type="ECO:0000313" key="3">
    <source>
        <dbReference type="Proteomes" id="UP000034166"/>
    </source>
</evidence>
<dbReference type="EMBL" id="LAYY01000007">
    <property type="protein sequence ID" value="KKK38597.1"/>
    <property type="molecule type" value="Genomic_DNA"/>
</dbReference>
<dbReference type="InterPro" id="IPR001296">
    <property type="entry name" value="Glyco_trans_1"/>
</dbReference>
<protein>
    <submittedName>
        <fullName evidence="2">Glycosyl transferase family 1</fullName>
    </submittedName>
</protein>